<dbReference type="EMBL" id="RBUA01001043">
    <property type="protein sequence ID" value="RMU50697.1"/>
    <property type="molecule type" value="Genomic_DNA"/>
</dbReference>
<comment type="caution">
    <text evidence="1">The sequence shown here is derived from an EMBL/GenBank/DDBJ whole genome shotgun (WGS) entry which is preliminary data.</text>
</comment>
<evidence type="ECO:0000313" key="2">
    <source>
        <dbReference type="Proteomes" id="UP000280395"/>
    </source>
</evidence>
<name>A0A3M5UZP8_PSESX</name>
<dbReference type="AlphaFoldDB" id="A0A3M5UZP8"/>
<dbReference type="InterPro" id="IPR038765">
    <property type="entry name" value="Papain-like_cys_pep_sf"/>
</dbReference>
<evidence type="ECO:0008006" key="3">
    <source>
        <dbReference type="Google" id="ProtNLM"/>
    </source>
</evidence>
<accession>A0A3M5UZP8</accession>
<dbReference type="Proteomes" id="UP000280395">
    <property type="component" value="Unassembled WGS sequence"/>
</dbReference>
<dbReference type="Gene3D" id="3.90.1720.10">
    <property type="entry name" value="endopeptidase domain like (from Nostoc punctiforme)"/>
    <property type="match status" value="1"/>
</dbReference>
<sequence length="335" mass="38117">MYSIDLALMKPGDIVFTTETSLTSKTIRNFTGGNYSHVMLCVGYGSCIHADKKGGVHSFNAQRLLVEHPNQIALKRYNPHLSPETSKIIEQYARLKIGTVYSIWEAVKAAPFFKKEWLGHLKVELEKPSSLQFCSRLVAQAYSHAGLKLSATPSSCTPVEIFNSPRLELVENAVIRVPEELVALVNDESKNKIKIHTDTIKRLLESVRKLYGDSIQTLHDLEALAITTEGADDIISDLTIKSGYLELWKIDIKENPWRYSQIEFEKWATDKQNRTEIAQNELGMAQHQLSRHLESLHITRENYKNYPNKTLGQLIALYETLVMLAVKKTELFSHY</sequence>
<protein>
    <recommendedName>
        <fullName evidence="3">Permuted papain-like amidase YaeF/Yiix C92 family enzyme</fullName>
    </recommendedName>
</protein>
<proteinExistence type="predicted"/>
<evidence type="ECO:0000313" key="1">
    <source>
        <dbReference type="EMBL" id="RMU50697.1"/>
    </source>
</evidence>
<dbReference type="RefSeq" id="WP_019819429.1">
    <property type="nucleotide sequence ID" value="NZ_RBUA01001043.1"/>
</dbReference>
<reference evidence="1 2" key="1">
    <citation type="submission" date="2018-08" db="EMBL/GenBank/DDBJ databases">
        <title>Recombination of ecologically and evolutionarily significant loci maintains genetic cohesion in the Pseudomonas syringae species complex.</title>
        <authorList>
            <person name="Dillon M."/>
            <person name="Thakur S."/>
            <person name="Almeida R.N.D."/>
            <person name="Weir B.S."/>
            <person name="Guttman D.S."/>
        </authorList>
    </citation>
    <scope>NUCLEOTIDE SEQUENCE [LARGE SCALE GENOMIC DNA]</scope>
    <source>
        <strain evidence="1 2">ICMP 14479</strain>
    </source>
</reference>
<gene>
    <name evidence="1" type="ORF">ALP29_05274</name>
</gene>
<organism evidence="1 2">
    <name type="scientific">Pseudomonas syringae pv. avii</name>
    <dbReference type="NCBI Taxonomy" id="663959"/>
    <lineage>
        <taxon>Bacteria</taxon>
        <taxon>Pseudomonadati</taxon>
        <taxon>Pseudomonadota</taxon>
        <taxon>Gammaproteobacteria</taxon>
        <taxon>Pseudomonadales</taxon>
        <taxon>Pseudomonadaceae</taxon>
        <taxon>Pseudomonas</taxon>
        <taxon>Pseudomonas syringae</taxon>
    </lineage>
</organism>
<dbReference type="SUPFAM" id="SSF54001">
    <property type="entry name" value="Cysteine proteinases"/>
    <property type="match status" value="1"/>
</dbReference>